<evidence type="ECO:0000313" key="1">
    <source>
        <dbReference type="EMBL" id="BBY20433.1"/>
    </source>
</evidence>
<gene>
    <name evidence="1" type="ORF">MSTO_06380</name>
</gene>
<proteinExistence type="predicted"/>
<dbReference type="AlphaFoldDB" id="A0A7I7Q2B0"/>
<dbReference type="InterPro" id="IPR023393">
    <property type="entry name" value="START-like_dom_sf"/>
</dbReference>
<organism evidence="1 2">
    <name type="scientific">Mycobacterium stomatepiae</name>
    <dbReference type="NCBI Taxonomy" id="470076"/>
    <lineage>
        <taxon>Bacteria</taxon>
        <taxon>Bacillati</taxon>
        <taxon>Actinomycetota</taxon>
        <taxon>Actinomycetes</taxon>
        <taxon>Mycobacteriales</taxon>
        <taxon>Mycobacteriaceae</taxon>
        <taxon>Mycobacterium</taxon>
        <taxon>Mycobacterium simiae complex</taxon>
    </lineage>
</organism>
<dbReference type="Pfam" id="PF10604">
    <property type="entry name" value="Polyketide_cyc2"/>
    <property type="match status" value="1"/>
</dbReference>
<dbReference type="Proteomes" id="UP000467130">
    <property type="component" value="Chromosome"/>
</dbReference>
<protein>
    <submittedName>
        <fullName evidence="1">MxaD family protein</fullName>
    </submittedName>
</protein>
<dbReference type="SUPFAM" id="SSF55961">
    <property type="entry name" value="Bet v1-like"/>
    <property type="match status" value="1"/>
</dbReference>
<dbReference type="CDD" id="cd07821">
    <property type="entry name" value="PYR_PYL_RCAR_like"/>
    <property type="match status" value="1"/>
</dbReference>
<reference evidence="1 2" key="1">
    <citation type="journal article" date="2019" name="Emerg. Microbes Infect.">
        <title>Comprehensive subspecies identification of 175 nontuberculous mycobacteria species based on 7547 genomic profiles.</title>
        <authorList>
            <person name="Matsumoto Y."/>
            <person name="Kinjo T."/>
            <person name="Motooka D."/>
            <person name="Nabeya D."/>
            <person name="Jung N."/>
            <person name="Uechi K."/>
            <person name="Horii T."/>
            <person name="Iida T."/>
            <person name="Fujita J."/>
            <person name="Nakamura S."/>
        </authorList>
    </citation>
    <scope>NUCLEOTIDE SEQUENCE [LARGE SCALE GENOMIC DNA]</scope>
    <source>
        <strain evidence="1 2">JCM 17783</strain>
    </source>
</reference>
<name>A0A7I7Q2B0_9MYCO</name>
<evidence type="ECO:0000313" key="2">
    <source>
        <dbReference type="Proteomes" id="UP000467130"/>
    </source>
</evidence>
<dbReference type="Gene3D" id="3.30.530.20">
    <property type="match status" value="1"/>
</dbReference>
<keyword evidence="2" id="KW-1185">Reference proteome</keyword>
<accession>A0A7I7Q2B0</accession>
<dbReference type="KEGG" id="msto:MSTO_06380"/>
<dbReference type="InterPro" id="IPR019587">
    <property type="entry name" value="Polyketide_cyclase/dehydratase"/>
</dbReference>
<sequence length="171" mass="18314">MPDFTGLVAESLRPEWVAVGYAAMSGRKFSFEINRTSSAPAARVFALLADGAAWSSWAKPMVLQSSWARQGNPAPGGVGAIRQIGVPPLLAREEIVEYEQDRRQVYKLVGPSPAKDYFGEVVLTPNATGGTDIRWSGSFVERIRGTGPATRAALGGAVKLLADRLVKAAER</sequence>
<dbReference type="EMBL" id="AP022587">
    <property type="protein sequence ID" value="BBY20433.1"/>
    <property type="molecule type" value="Genomic_DNA"/>
</dbReference>